<sequence>MDAAEPDARRVRAARAGILVLFVGMGLMLGTHVSRVPSVRDALGVTPAQLGALFIAGSIGGLIAFSLLGGLVARLGSLLLLRLASVAVVVGFGGMALAAHLGSPAVFGAAMFVTLGSFETVNALANAEAATVERMVGRSIMSQFHAAFALALLAGVGIGALYSGAGVAVPVHYLVNVGVVGLAFLACARLAILDGAPAAADSEERAGGIFVTLRVAARERRTLALGLIIFCAFTIEMSANNWLPLTLVDDFGRTEALAALLYAALVVAQSAVRVVGGRLIDRLGRVRILRGSAVLVAAGVLLIALAPGFWAVPIALLLWGAGAALGYPLAISAAADERTNATARVAAVAAFGTIAGLTMPQAIGLLAEGLGLRLSLLLVVAVAGAMLLLAPAARPLPTPATGVEEGEGAADTLEA</sequence>
<evidence type="ECO:0000256" key="2">
    <source>
        <dbReference type="ARBA" id="ARBA00022692"/>
    </source>
</evidence>
<feature type="transmembrane region" description="Helical" evidence="5">
    <location>
        <begin position="288"/>
        <end position="310"/>
    </location>
</feature>
<evidence type="ECO:0000313" key="8">
    <source>
        <dbReference type="Proteomes" id="UP001172756"/>
    </source>
</evidence>
<dbReference type="Proteomes" id="UP001172756">
    <property type="component" value="Unassembled WGS sequence"/>
</dbReference>
<feature type="transmembrane region" description="Helical" evidence="5">
    <location>
        <begin position="50"/>
        <end position="72"/>
    </location>
</feature>
<dbReference type="GO" id="GO:0022857">
    <property type="term" value="F:transmembrane transporter activity"/>
    <property type="evidence" value="ECO:0007669"/>
    <property type="project" value="InterPro"/>
</dbReference>
<dbReference type="Pfam" id="PF07690">
    <property type="entry name" value="MFS_1"/>
    <property type="match status" value="1"/>
</dbReference>
<feature type="transmembrane region" description="Helical" evidence="5">
    <location>
        <begin position="12"/>
        <end position="30"/>
    </location>
</feature>
<comment type="caution">
    <text evidence="7">The sequence shown here is derived from an EMBL/GenBank/DDBJ whole genome shotgun (WGS) entry which is preliminary data.</text>
</comment>
<protein>
    <submittedName>
        <fullName evidence="7">MFS transporter</fullName>
    </submittedName>
</protein>
<evidence type="ECO:0000313" key="7">
    <source>
        <dbReference type="EMBL" id="MDN4482846.1"/>
    </source>
</evidence>
<feature type="transmembrane region" description="Helical" evidence="5">
    <location>
        <begin position="79"/>
        <end position="99"/>
    </location>
</feature>
<keyword evidence="3 5" id="KW-1133">Transmembrane helix</keyword>
<dbReference type="InterPro" id="IPR051788">
    <property type="entry name" value="MFS_Transporter"/>
</dbReference>
<reference evidence="7 8" key="1">
    <citation type="submission" date="2023-06" db="EMBL/GenBank/DDBJ databases">
        <title>SYSU T0a273.</title>
        <authorList>
            <person name="Gao L."/>
            <person name="Fang B.-Z."/>
            <person name="Li W.-J."/>
        </authorList>
    </citation>
    <scope>NUCLEOTIDE SEQUENCE [LARGE SCALE GENOMIC DNA]</scope>
    <source>
        <strain evidence="7 8">SYSU T0a273</strain>
    </source>
</reference>
<evidence type="ECO:0000256" key="5">
    <source>
        <dbReference type="SAM" id="Phobius"/>
    </source>
</evidence>
<keyword evidence="4 5" id="KW-0472">Membrane</keyword>
<feature type="transmembrane region" description="Helical" evidence="5">
    <location>
        <begin position="171"/>
        <end position="192"/>
    </location>
</feature>
<feature type="transmembrane region" description="Helical" evidence="5">
    <location>
        <begin position="223"/>
        <end position="244"/>
    </location>
</feature>
<keyword evidence="2 5" id="KW-0812">Transmembrane</keyword>
<gene>
    <name evidence="7" type="ORF">QQ002_04730</name>
</gene>
<feature type="transmembrane region" description="Helical" evidence="5">
    <location>
        <begin position="256"/>
        <end position="276"/>
    </location>
</feature>
<feature type="transmembrane region" description="Helical" evidence="5">
    <location>
        <begin position="347"/>
        <end position="366"/>
    </location>
</feature>
<dbReference type="RefSeq" id="WP_301159850.1">
    <property type="nucleotide sequence ID" value="NZ_JAUHQB010000002.1"/>
</dbReference>
<feature type="transmembrane region" description="Helical" evidence="5">
    <location>
        <begin position="146"/>
        <end position="165"/>
    </location>
</feature>
<dbReference type="InterPro" id="IPR036259">
    <property type="entry name" value="MFS_trans_sf"/>
</dbReference>
<dbReference type="SUPFAM" id="SSF103473">
    <property type="entry name" value="MFS general substrate transporter"/>
    <property type="match status" value="1"/>
</dbReference>
<feature type="transmembrane region" description="Helical" evidence="5">
    <location>
        <begin position="316"/>
        <end position="335"/>
    </location>
</feature>
<dbReference type="GO" id="GO:0005886">
    <property type="term" value="C:plasma membrane"/>
    <property type="evidence" value="ECO:0007669"/>
    <property type="project" value="UniProtKB-SubCell"/>
</dbReference>
<feature type="domain" description="Major facilitator superfamily (MFS) profile" evidence="6">
    <location>
        <begin position="222"/>
        <end position="415"/>
    </location>
</feature>
<dbReference type="InterPro" id="IPR020846">
    <property type="entry name" value="MFS_dom"/>
</dbReference>
<evidence type="ECO:0000256" key="3">
    <source>
        <dbReference type="ARBA" id="ARBA00022989"/>
    </source>
</evidence>
<evidence type="ECO:0000256" key="4">
    <source>
        <dbReference type="ARBA" id="ARBA00023136"/>
    </source>
</evidence>
<dbReference type="PANTHER" id="PTHR23514">
    <property type="entry name" value="BYPASS OF STOP CODON PROTEIN 6"/>
    <property type="match status" value="1"/>
</dbReference>
<name>A0AB35MGF1_9MICO</name>
<dbReference type="AlphaFoldDB" id="A0AB35MGF1"/>
<feature type="transmembrane region" description="Helical" evidence="5">
    <location>
        <begin position="105"/>
        <end position="125"/>
    </location>
</feature>
<dbReference type="EMBL" id="JAUHQB010000002">
    <property type="protein sequence ID" value="MDN4482846.1"/>
    <property type="molecule type" value="Genomic_DNA"/>
</dbReference>
<evidence type="ECO:0000256" key="1">
    <source>
        <dbReference type="ARBA" id="ARBA00004651"/>
    </source>
</evidence>
<comment type="subcellular location">
    <subcellularLocation>
        <location evidence="1">Cell membrane</location>
        <topology evidence="1">Multi-pass membrane protein</topology>
    </subcellularLocation>
</comment>
<dbReference type="Gene3D" id="1.20.1250.20">
    <property type="entry name" value="MFS general substrate transporter like domains"/>
    <property type="match status" value="2"/>
</dbReference>
<dbReference type="PROSITE" id="PS50850">
    <property type="entry name" value="MFS"/>
    <property type="match status" value="1"/>
</dbReference>
<accession>A0AB35MGF1</accession>
<dbReference type="PANTHER" id="PTHR23514:SF13">
    <property type="entry name" value="INNER MEMBRANE PROTEIN YBJJ"/>
    <property type="match status" value="1"/>
</dbReference>
<organism evidence="7 8">
    <name type="scientific">Demequina lignilytica</name>
    <dbReference type="NCBI Taxonomy" id="3051663"/>
    <lineage>
        <taxon>Bacteria</taxon>
        <taxon>Bacillati</taxon>
        <taxon>Actinomycetota</taxon>
        <taxon>Actinomycetes</taxon>
        <taxon>Micrococcales</taxon>
        <taxon>Demequinaceae</taxon>
        <taxon>Demequina</taxon>
    </lineage>
</organism>
<proteinExistence type="predicted"/>
<dbReference type="InterPro" id="IPR011701">
    <property type="entry name" value="MFS"/>
</dbReference>
<evidence type="ECO:0000259" key="6">
    <source>
        <dbReference type="PROSITE" id="PS50850"/>
    </source>
</evidence>
<feature type="transmembrane region" description="Helical" evidence="5">
    <location>
        <begin position="372"/>
        <end position="390"/>
    </location>
</feature>